<comment type="cofactor">
    <cofactor evidence="6">
        <name>[4Fe-4S] cluster</name>
        <dbReference type="ChEBI" id="CHEBI:49883"/>
    </cofactor>
    <text evidence="6">Binds 1 [4Fe-4S] cluster. The cluster is coordinated with 3 cysteines and an exchangeable S-adenosyl-L-methionine.</text>
</comment>
<dbReference type="EMBL" id="CP060696">
    <property type="protein sequence ID" value="QNO17495.1"/>
    <property type="molecule type" value="Genomic_DNA"/>
</dbReference>
<evidence type="ECO:0000313" key="9">
    <source>
        <dbReference type="EMBL" id="QNO17495.1"/>
    </source>
</evidence>
<dbReference type="PANTHER" id="PTHR32331:SF0">
    <property type="entry name" value="UPF0313 PROTEIN YGIQ"/>
    <property type="match status" value="1"/>
</dbReference>
<keyword evidence="2 6" id="KW-0949">S-adenosyl-L-methionine</keyword>
<keyword evidence="5 6" id="KW-0411">Iron-sulfur</keyword>
<dbReference type="SFLD" id="SFLDG01069">
    <property type="entry name" value="UPF0313"/>
    <property type="match status" value="1"/>
</dbReference>
<dbReference type="InterPro" id="IPR007197">
    <property type="entry name" value="rSAM"/>
</dbReference>
<dbReference type="NCBIfam" id="TIGR03904">
    <property type="entry name" value="SAM_YgiQ"/>
    <property type="match status" value="1"/>
</dbReference>
<accession>A0A7G9WFN3</accession>
<comment type="similarity">
    <text evidence="6">Belongs to the UPF0313 family.</text>
</comment>
<dbReference type="Proteomes" id="UP000516046">
    <property type="component" value="Chromosome"/>
</dbReference>
<dbReference type="Pfam" id="PF08497">
    <property type="entry name" value="Radical_SAM_N"/>
    <property type="match status" value="1"/>
</dbReference>
<dbReference type="InterPro" id="IPR013704">
    <property type="entry name" value="UPF0313_N"/>
</dbReference>
<keyword evidence="10" id="KW-1185">Reference proteome</keyword>
<keyword evidence="4 6" id="KW-0408">Iron</keyword>
<feature type="domain" description="Radical SAM core" evidence="8">
    <location>
        <begin position="294"/>
        <end position="565"/>
    </location>
</feature>
<feature type="binding site" evidence="6">
    <location>
        <position position="308"/>
    </location>
    <ligand>
        <name>[4Fe-4S] cluster</name>
        <dbReference type="ChEBI" id="CHEBI:49883"/>
        <note>4Fe-4S-S-AdoMet</note>
    </ligand>
</feature>
<keyword evidence="3 6" id="KW-0479">Metal-binding</keyword>
<dbReference type="RefSeq" id="WP_212506566.1">
    <property type="nucleotide sequence ID" value="NZ_CP060696.1"/>
</dbReference>
<gene>
    <name evidence="9" type="ORF">H6X83_11200</name>
</gene>
<dbReference type="Pfam" id="PF11842">
    <property type="entry name" value="DUF3362"/>
    <property type="match status" value="1"/>
</dbReference>
<evidence type="ECO:0000313" key="10">
    <source>
        <dbReference type="Proteomes" id="UP000516046"/>
    </source>
</evidence>
<sequence>MDRRRFLPVSKEDMQACGLKEMDFVLITGDAYVDHPSFGTALISRWIEHLGYTVGIISQPDWHNTDDFMRLGRPKYGFMVNSGNIDSMVAHYTVAKRHRTVDAYSPGGKMGLRPDRAVIVYCNRIREAYGSIPIVIGGLEASLRRFAHYDYWSDSVRNSVLVDSGADILSYGMGELQTTALCEALAAGIPAQQISDIPGTCVIRSVLPDGSFVECPSMEEVKGDKRAYAQASKIEDEEQDPIRGRTIVQPFGQKFLIQYPPMRPLTTEEFDEVYELPFARMWHPDYDKSGGVPGFSEVEFSITSCRGCFGGCHFCSLAFHQGRMITARSHESILKEARSFLKNPRFKGYIHDVGGPSANFRHTSCRQQLQRGLCKNRLCLAPTPCKNLDTSHEDYRELLEEVRQIPGIKKVFIRSGIRYDYLMASGDKQFLSDLVRYHVSGQLKVAPEHCADCTLDYMGKPHFEVYQRFQDKFMKMNQKYGMKQYLVPYLMSSHPGCTLQDAVKLAQYLKKTGHDPEQVQDFYPTPGTVSTCMFYTGLDPRTMKPVYVPRTTKEKSEQRALLQFRNPRNKPLVIAALKAAGREDLIGWGKECLVTPMNGRKPEAHPAGRADSGHGHGSTGKKQNAHGQHPIRGRQAKSSKTKYGRRP</sequence>
<organism evidence="9 10">
    <name type="scientific">Caproicibacterium amylolyticum</name>
    <dbReference type="NCBI Taxonomy" id="2766537"/>
    <lineage>
        <taxon>Bacteria</taxon>
        <taxon>Bacillati</taxon>
        <taxon>Bacillota</taxon>
        <taxon>Clostridia</taxon>
        <taxon>Eubacteriales</taxon>
        <taxon>Oscillospiraceae</taxon>
        <taxon>Caproicibacterium</taxon>
    </lineage>
</organism>
<reference evidence="9 10" key="1">
    <citation type="submission" date="2020-08" db="EMBL/GenBank/DDBJ databases">
        <authorList>
            <person name="Ren C."/>
            <person name="Gu Y."/>
            <person name="Xu Y."/>
        </authorList>
    </citation>
    <scope>NUCLEOTIDE SEQUENCE [LARGE SCALE GENOMIC DNA]</scope>
    <source>
        <strain evidence="9 10">LBM18003</strain>
    </source>
</reference>
<dbReference type="GO" id="GO:0051539">
    <property type="term" value="F:4 iron, 4 sulfur cluster binding"/>
    <property type="evidence" value="ECO:0007669"/>
    <property type="project" value="UniProtKB-KW"/>
</dbReference>
<dbReference type="InterPro" id="IPR022946">
    <property type="entry name" value="UPF0313"/>
</dbReference>
<evidence type="ECO:0000256" key="6">
    <source>
        <dbReference type="HAMAP-Rule" id="MF_01251"/>
    </source>
</evidence>
<dbReference type="GO" id="GO:0005506">
    <property type="term" value="F:iron ion binding"/>
    <property type="evidence" value="ECO:0007669"/>
    <property type="project" value="UniProtKB-UniRule"/>
</dbReference>
<evidence type="ECO:0000256" key="3">
    <source>
        <dbReference type="ARBA" id="ARBA00022723"/>
    </source>
</evidence>
<dbReference type="InterPro" id="IPR024560">
    <property type="entry name" value="UPF0313_C"/>
</dbReference>
<feature type="binding site" evidence="6">
    <location>
        <position position="312"/>
    </location>
    <ligand>
        <name>[4Fe-4S] cluster</name>
        <dbReference type="ChEBI" id="CHEBI:49883"/>
        <note>4Fe-4S-S-AdoMet</note>
    </ligand>
</feature>
<evidence type="ECO:0000256" key="5">
    <source>
        <dbReference type="ARBA" id="ARBA00023014"/>
    </source>
</evidence>
<dbReference type="HAMAP" id="MF_01251">
    <property type="entry name" value="UPF0313"/>
    <property type="match status" value="1"/>
</dbReference>
<dbReference type="SFLD" id="SFLDG01082">
    <property type="entry name" value="B12-binding_domain_containing"/>
    <property type="match status" value="1"/>
</dbReference>
<evidence type="ECO:0000259" key="8">
    <source>
        <dbReference type="PROSITE" id="PS51918"/>
    </source>
</evidence>
<evidence type="ECO:0000256" key="7">
    <source>
        <dbReference type="SAM" id="MobiDB-lite"/>
    </source>
</evidence>
<dbReference type="PANTHER" id="PTHR32331">
    <property type="entry name" value="UPF0313 PROTEIN YGIQ"/>
    <property type="match status" value="1"/>
</dbReference>
<feature type="binding site" evidence="6">
    <location>
        <position position="315"/>
    </location>
    <ligand>
        <name>[4Fe-4S] cluster</name>
        <dbReference type="ChEBI" id="CHEBI:49883"/>
        <note>4Fe-4S-S-AdoMet</note>
    </ligand>
</feature>
<feature type="compositionally biased region" description="Basic and acidic residues" evidence="7">
    <location>
        <begin position="600"/>
        <end position="614"/>
    </location>
</feature>
<evidence type="ECO:0000256" key="2">
    <source>
        <dbReference type="ARBA" id="ARBA00022691"/>
    </source>
</evidence>
<evidence type="ECO:0000256" key="4">
    <source>
        <dbReference type="ARBA" id="ARBA00023004"/>
    </source>
</evidence>
<dbReference type="SUPFAM" id="SSF102114">
    <property type="entry name" value="Radical SAM enzymes"/>
    <property type="match status" value="1"/>
</dbReference>
<feature type="region of interest" description="Disordered" evidence="7">
    <location>
        <begin position="597"/>
        <end position="647"/>
    </location>
</feature>
<dbReference type="GO" id="GO:0003824">
    <property type="term" value="F:catalytic activity"/>
    <property type="evidence" value="ECO:0007669"/>
    <property type="project" value="InterPro"/>
</dbReference>
<dbReference type="AlphaFoldDB" id="A0A7G9WFN3"/>
<protein>
    <submittedName>
        <fullName evidence="9">YgiQ family radical SAM protein</fullName>
    </submittedName>
</protein>
<keyword evidence="1 6" id="KW-0004">4Fe-4S</keyword>
<name>A0A7G9WFN3_9FIRM</name>
<dbReference type="Gene3D" id="3.80.30.20">
    <property type="entry name" value="tm_1862 like domain"/>
    <property type="match status" value="1"/>
</dbReference>
<dbReference type="KEGG" id="caml:H6X83_11200"/>
<dbReference type="InterPro" id="IPR023404">
    <property type="entry name" value="rSAM_horseshoe"/>
</dbReference>
<feature type="compositionally biased region" description="Basic residues" evidence="7">
    <location>
        <begin position="629"/>
        <end position="647"/>
    </location>
</feature>
<dbReference type="SMART" id="SM00729">
    <property type="entry name" value="Elp3"/>
    <property type="match status" value="1"/>
</dbReference>
<dbReference type="InterPro" id="IPR006638">
    <property type="entry name" value="Elp3/MiaA/NifB-like_rSAM"/>
</dbReference>
<dbReference type="PROSITE" id="PS51918">
    <property type="entry name" value="RADICAL_SAM"/>
    <property type="match status" value="1"/>
</dbReference>
<proteinExistence type="inferred from homology"/>
<dbReference type="InterPro" id="IPR058240">
    <property type="entry name" value="rSAM_sf"/>
</dbReference>
<dbReference type="SFLD" id="SFLDS00029">
    <property type="entry name" value="Radical_SAM"/>
    <property type="match status" value="1"/>
</dbReference>
<evidence type="ECO:0000256" key="1">
    <source>
        <dbReference type="ARBA" id="ARBA00022485"/>
    </source>
</evidence>